<feature type="region of interest" description="Disordered" evidence="1">
    <location>
        <begin position="1"/>
        <end position="23"/>
    </location>
</feature>
<evidence type="ECO:0008006" key="4">
    <source>
        <dbReference type="Google" id="ProtNLM"/>
    </source>
</evidence>
<dbReference type="RefSeq" id="WP_344626189.1">
    <property type="nucleotide sequence ID" value="NZ_BAAALD010000061.1"/>
</dbReference>
<protein>
    <recommendedName>
        <fullName evidence="4">Sigma-70 family RNA polymerase sigma factor</fullName>
    </recommendedName>
</protein>
<dbReference type="EMBL" id="BAAALD010000061">
    <property type="protein sequence ID" value="GAA1104036.1"/>
    <property type="molecule type" value="Genomic_DNA"/>
</dbReference>
<comment type="caution">
    <text evidence="2">The sequence shown here is derived from an EMBL/GenBank/DDBJ whole genome shotgun (WGS) entry which is preliminary data.</text>
</comment>
<gene>
    <name evidence="2" type="ORF">GCM10009663_52940</name>
</gene>
<feature type="region of interest" description="Disordered" evidence="1">
    <location>
        <begin position="283"/>
        <end position="358"/>
    </location>
</feature>
<feature type="compositionally biased region" description="Pro residues" evidence="1">
    <location>
        <begin position="1"/>
        <end position="10"/>
    </location>
</feature>
<name>A0ABP4EGK3_9ACTN</name>
<sequence length="358" mass="36618">MQDAAPPPADGTPARRSPSPTDRHRAAVLGYARLCCPDGATARRLVDEAARTLPTAGAPRPELVAALRRTAARWADTGREAELSAGFRSWLHAAAARHPGAGLAGALAAVEQEAPLLQAFRRLPAHRQEELWHGLGPDGDLRPPAPPARAALFDTYLQVYVARVPARACRQLVARLGDTVRRGSAPEPGLADHLAGCGPCGTACTELAAVRDWHRPVLTPALLLWTGEAPPCPPVGPAVPSPPTAAPRRPAPVRTVVGAAAAVLLLVLAVAAALPGHTPAPTAAVPVPTGAEPAPPSPTPTTTTATSSTPPTPAPTATRPAPAPTPSPTPSRTTPPPVPPPVPPPSPVVTVTVTLIEP</sequence>
<dbReference type="Proteomes" id="UP001499987">
    <property type="component" value="Unassembled WGS sequence"/>
</dbReference>
<accession>A0ABP4EGK3</accession>
<feature type="compositionally biased region" description="Low complexity" evidence="1">
    <location>
        <begin position="283"/>
        <end position="292"/>
    </location>
</feature>
<organism evidence="2 3">
    <name type="scientific">Kitasatospora arboriphila</name>
    <dbReference type="NCBI Taxonomy" id="258052"/>
    <lineage>
        <taxon>Bacteria</taxon>
        <taxon>Bacillati</taxon>
        <taxon>Actinomycetota</taxon>
        <taxon>Actinomycetes</taxon>
        <taxon>Kitasatosporales</taxon>
        <taxon>Streptomycetaceae</taxon>
        <taxon>Kitasatospora</taxon>
    </lineage>
</organism>
<evidence type="ECO:0000313" key="2">
    <source>
        <dbReference type="EMBL" id="GAA1104036.1"/>
    </source>
</evidence>
<evidence type="ECO:0000256" key="1">
    <source>
        <dbReference type="SAM" id="MobiDB-lite"/>
    </source>
</evidence>
<proteinExistence type="predicted"/>
<keyword evidence="3" id="KW-1185">Reference proteome</keyword>
<feature type="compositionally biased region" description="Low complexity" evidence="1">
    <location>
        <begin position="300"/>
        <end position="320"/>
    </location>
</feature>
<evidence type="ECO:0000313" key="3">
    <source>
        <dbReference type="Proteomes" id="UP001499987"/>
    </source>
</evidence>
<feature type="compositionally biased region" description="Low complexity" evidence="1">
    <location>
        <begin position="348"/>
        <end position="358"/>
    </location>
</feature>
<feature type="compositionally biased region" description="Pro residues" evidence="1">
    <location>
        <begin position="321"/>
        <end position="347"/>
    </location>
</feature>
<dbReference type="PRINTS" id="PR01217">
    <property type="entry name" value="PRICHEXTENSN"/>
</dbReference>
<reference evidence="3" key="1">
    <citation type="journal article" date="2019" name="Int. J. Syst. Evol. Microbiol.">
        <title>The Global Catalogue of Microorganisms (GCM) 10K type strain sequencing project: providing services to taxonomists for standard genome sequencing and annotation.</title>
        <authorList>
            <consortium name="The Broad Institute Genomics Platform"/>
            <consortium name="The Broad Institute Genome Sequencing Center for Infectious Disease"/>
            <person name="Wu L."/>
            <person name="Ma J."/>
        </authorList>
    </citation>
    <scope>NUCLEOTIDE SEQUENCE [LARGE SCALE GENOMIC DNA]</scope>
    <source>
        <strain evidence="3">JCM 13002</strain>
    </source>
</reference>